<dbReference type="Pfam" id="PF22086">
    <property type="entry name" value="DUF6940"/>
    <property type="match status" value="1"/>
</dbReference>
<dbReference type="InterPro" id="IPR054220">
    <property type="entry name" value="DUF6940"/>
</dbReference>
<name>A0A841V5B9_MICAE</name>
<evidence type="ECO:0000313" key="1">
    <source>
        <dbReference type="EMBL" id="MBC1197912.1"/>
    </source>
</evidence>
<sequence>MFDATIENIEPNRVTRYRLMRDAASLSFSDVLDLWQSDSGFRNYYANLLAESPYAAYRWETPALTTGNADQPFQFVLLNSPGFSSRQTDSTTYASYFTADNTKFGIVSFDNLSGDATLVVPSPRADMSAYGHLAAFVRNAPKKQIDAFWRIVSDAVRSKMGHAPLWLSTAGGGVAWLHVRLDSRPKYYGYAPYKTA</sequence>
<comment type="caution">
    <text evidence="1">The sequence shown here is derived from an EMBL/GenBank/DDBJ whole genome shotgun (WGS) entry which is preliminary data.</text>
</comment>
<evidence type="ECO:0000313" key="2">
    <source>
        <dbReference type="Proteomes" id="UP000525432"/>
    </source>
</evidence>
<dbReference type="RefSeq" id="WP_185241311.1">
    <property type="nucleotide sequence ID" value="NZ_JACEGC010000190.1"/>
</dbReference>
<gene>
    <name evidence="1" type="ORF">H0901_22330</name>
</gene>
<organism evidence="1 2">
    <name type="scientific">Microcystis aeruginosa BLCC-F158</name>
    <dbReference type="NCBI Taxonomy" id="2755316"/>
    <lineage>
        <taxon>Bacteria</taxon>
        <taxon>Bacillati</taxon>
        <taxon>Cyanobacteriota</taxon>
        <taxon>Cyanophyceae</taxon>
        <taxon>Oscillatoriophycideae</taxon>
        <taxon>Chroococcales</taxon>
        <taxon>Microcystaceae</taxon>
        <taxon>Microcystis</taxon>
    </lineage>
</organism>
<reference evidence="1 2" key="1">
    <citation type="submission" date="2020-07" db="EMBL/GenBank/DDBJ databases">
        <title>Genomes of two Microcystis aeruginosa (Cyanobacteria) strains from Florida (USA) with disparate toxicogenic potential.</title>
        <authorList>
            <person name="Lefler F.W."/>
            <person name="Barbosa M."/>
            <person name="Berthold D.E."/>
            <person name="Laughinghouse H.D. IV."/>
        </authorList>
    </citation>
    <scope>NUCLEOTIDE SEQUENCE [LARGE SCALE GENOMIC DNA]</scope>
    <source>
        <strain evidence="1 2">BLCCF158</strain>
    </source>
</reference>
<proteinExistence type="predicted"/>
<dbReference type="EMBL" id="JACEGC010000190">
    <property type="protein sequence ID" value="MBC1197912.1"/>
    <property type="molecule type" value="Genomic_DNA"/>
</dbReference>
<accession>A0A841V5B9</accession>
<protein>
    <submittedName>
        <fullName evidence="1">Uncharacterized protein</fullName>
    </submittedName>
</protein>
<dbReference type="Proteomes" id="UP000525432">
    <property type="component" value="Unassembled WGS sequence"/>
</dbReference>
<dbReference type="AlphaFoldDB" id="A0A841V5B9"/>